<feature type="signal peptide" evidence="1">
    <location>
        <begin position="1"/>
        <end position="17"/>
    </location>
</feature>
<dbReference type="AlphaFoldDB" id="A0A6A5UIE2"/>
<evidence type="ECO:0000313" key="2">
    <source>
        <dbReference type="EMBL" id="KAF1960837.1"/>
    </source>
</evidence>
<evidence type="ECO:0008006" key="4">
    <source>
        <dbReference type="Google" id="ProtNLM"/>
    </source>
</evidence>
<keyword evidence="3" id="KW-1185">Reference proteome</keyword>
<proteinExistence type="predicted"/>
<accession>A0A6A5UIE2</accession>
<keyword evidence="1" id="KW-0732">Signal</keyword>
<name>A0A6A5UIE2_9PLEO</name>
<dbReference type="Proteomes" id="UP000800035">
    <property type="component" value="Unassembled WGS sequence"/>
</dbReference>
<reference evidence="2" key="1">
    <citation type="journal article" date="2020" name="Stud. Mycol.">
        <title>101 Dothideomycetes genomes: a test case for predicting lifestyles and emergence of pathogens.</title>
        <authorList>
            <person name="Haridas S."/>
            <person name="Albert R."/>
            <person name="Binder M."/>
            <person name="Bloem J."/>
            <person name="Labutti K."/>
            <person name="Salamov A."/>
            <person name="Andreopoulos B."/>
            <person name="Baker S."/>
            <person name="Barry K."/>
            <person name="Bills G."/>
            <person name="Bluhm B."/>
            <person name="Cannon C."/>
            <person name="Castanera R."/>
            <person name="Culley D."/>
            <person name="Daum C."/>
            <person name="Ezra D."/>
            <person name="Gonzalez J."/>
            <person name="Henrissat B."/>
            <person name="Kuo A."/>
            <person name="Liang C."/>
            <person name="Lipzen A."/>
            <person name="Lutzoni F."/>
            <person name="Magnuson J."/>
            <person name="Mondo S."/>
            <person name="Nolan M."/>
            <person name="Ohm R."/>
            <person name="Pangilinan J."/>
            <person name="Park H.-J."/>
            <person name="Ramirez L."/>
            <person name="Alfaro M."/>
            <person name="Sun H."/>
            <person name="Tritt A."/>
            <person name="Yoshinaga Y."/>
            <person name="Zwiers L.-H."/>
            <person name="Turgeon B."/>
            <person name="Goodwin S."/>
            <person name="Spatafora J."/>
            <person name="Crous P."/>
            <person name="Grigoriev I."/>
        </authorList>
    </citation>
    <scope>NUCLEOTIDE SEQUENCE</scope>
    <source>
        <strain evidence="2">CBS 675.92</strain>
    </source>
</reference>
<gene>
    <name evidence="2" type="ORF">CC80DRAFT_265616</name>
</gene>
<feature type="chain" id="PRO_5025459442" description="Apple domain-containing protein" evidence="1">
    <location>
        <begin position="18"/>
        <end position="156"/>
    </location>
</feature>
<evidence type="ECO:0000256" key="1">
    <source>
        <dbReference type="SAM" id="SignalP"/>
    </source>
</evidence>
<protein>
    <recommendedName>
        <fullName evidence="4">Apple domain-containing protein</fullName>
    </recommendedName>
</protein>
<dbReference type="EMBL" id="ML976982">
    <property type="protein sequence ID" value="KAF1960837.1"/>
    <property type="molecule type" value="Genomic_DNA"/>
</dbReference>
<organism evidence="2 3">
    <name type="scientific">Byssothecium circinans</name>
    <dbReference type="NCBI Taxonomy" id="147558"/>
    <lineage>
        <taxon>Eukaryota</taxon>
        <taxon>Fungi</taxon>
        <taxon>Dikarya</taxon>
        <taxon>Ascomycota</taxon>
        <taxon>Pezizomycotina</taxon>
        <taxon>Dothideomycetes</taxon>
        <taxon>Pleosporomycetidae</taxon>
        <taxon>Pleosporales</taxon>
        <taxon>Massarineae</taxon>
        <taxon>Massarinaceae</taxon>
        <taxon>Byssothecium</taxon>
    </lineage>
</organism>
<sequence length="156" mass="16441">MLTIAPLLTLFTALTAALPTSHLTPRAGGPAILPIPSTCTVSNPRSATPATFLPSAELQSTALLYSAYYPSPTSNKTQLAEQCLQQCYGYGNHVECKAAFWAENVVVPPGYYGSPGGQLMTACLMYSRAVTEADFTQAPKGEGTDAYTRNLACPAS</sequence>
<evidence type="ECO:0000313" key="3">
    <source>
        <dbReference type="Proteomes" id="UP000800035"/>
    </source>
</evidence>
<dbReference type="OrthoDB" id="3938895at2759"/>